<reference evidence="2" key="1">
    <citation type="submission" date="2020-07" db="EMBL/GenBank/DDBJ databases">
        <title>Multicomponent nature underlies the extraordinary mechanical properties of spider dragline silk.</title>
        <authorList>
            <person name="Kono N."/>
            <person name="Nakamura H."/>
            <person name="Mori M."/>
            <person name="Yoshida Y."/>
            <person name="Ohtoshi R."/>
            <person name="Malay A.D."/>
            <person name="Moran D.A.P."/>
            <person name="Tomita M."/>
            <person name="Numata K."/>
            <person name="Arakawa K."/>
        </authorList>
    </citation>
    <scope>NUCLEOTIDE SEQUENCE</scope>
</reference>
<dbReference type="EMBL" id="BMAO01028038">
    <property type="protein sequence ID" value="GFR21521.1"/>
    <property type="molecule type" value="Genomic_DNA"/>
</dbReference>
<proteinExistence type="predicted"/>
<organism evidence="2 3">
    <name type="scientific">Trichonephila clavata</name>
    <name type="common">Joro spider</name>
    <name type="synonym">Nephila clavata</name>
    <dbReference type="NCBI Taxonomy" id="2740835"/>
    <lineage>
        <taxon>Eukaryota</taxon>
        <taxon>Metazoa</taxon>
        <taxon>Ecdysozoa</taxon>
        <taxon>Arthropoda</taxon>
        <taxon>Chelicerata</taxon>
        <taxon>Arachnida</taxon>
        <taxon>Araneae</taxon>
        <taxon>Araneomorphae</taxon>
        <taxon>Entelegynae</taxon>
        <taxon>Araneoidea</taxon>
        <taxon>Nephilidae</taxon>
        <taxon>Trichonephila</taxon>
    </lineage>
</organism>
<evidence type="ECO:0000313" key="2">
    <source>
        <dbReference type="EMBL" id="GFR21521.1"/>
    </source>
</evidence>
<name>A0A8X6LSN8_TRICU</name>
<sequence>MNKKPRITATETSNKFSNLTIDDPPAPRDDGNEDVTSPLPSNTPNAPRFRPPPPITIDNITNSAAFLKNLQQMTNENFMGRVVGKGLRVYPQTPQAYHTIRSYADKEKLETYTHQLSEEKEIKAVIRGMPPICHLRRLLTHFMNWTSQSTTATS</sequence>
<accession>A0A8X6LSN8</accession>
<gene>
    <name evidence="2" type="ORF">TNCT_279741</name>
</gene>
<feature type="region of interest" description="Disordered" evidence="1">
    <location>
        <begin position="1"/>
        <end position="53"/>
    </location>
</feature>
<protein>
    <submittedName>
        <fullName evidence="2">Uncharacterized protein</fullName>
    </submittedName>
</protein>
<evidence type="ECO:0000313" key="3">
    <source>
        <dbReference type="Proteomes" id="UP000887116"/>
    </source>
</evidence>
<dbReference type="Proteomes" id="UP000887116">
    <property type="component" value="Unassembled WGS sequence"/>
</dbReference>
<dbReference type="AlphaFoldDB" id="A0A8X6LSN8"/>
<feature type="compositionally biased region" description="Polar residues" evidence="1">
    <location>
        <begin position="9"/>
        <end position="20"/>
    </location>
</feature>
<comment type="caution">
    <text evidence="2">The sequence shown here is derived from an EMBL/GenBank/DDBJ whole genome shotgun (WGS) entry which is preliminary data.</text>
</comment>
<keyword evidence="3" id="KW-1185">Reference proteome</keyword>
<evidence type="ECO:0000256" key="1">
    <source>
        <dbReference type="SAM" id="MobiDB-lite"/>
    </source>
</evidence>